<protein>
    <recommendedName>
        <fullName evidence="3">Peptidase C51 domain-containing protein</fullName>
    </recommendedName>
</protein>
<evidence type="ECO:0008006" key="3">
    <source>
        <dbReference type="Google" id="ProtNLM"/>
    </source>
</evidence>
<gene>
    <name evidence="1" type="ORF">BE18_22930</name>
</gene>
<accession>A0A150S5P0</accession>
<evidence type="ECO:0000313" key="2">
    <source>
        <dbReference type="Proteomes" id="UP000075515"/>
    </source>
</evidence>
<proteinExistence type="predicted"/>
<name>A0A150S5P0_SORCE</name>
<dbReference type="EMBL" id="JEMC01002261">
    <property type="protein sequence ID" value="KYF89291.1"/>
    <property type="molecule type" value="Genomic_DNA"/>
</dbReference>
<evidence type="ECO:0000313" key="1">
    <source>
        <dbReference type="EMBL" id="KYF89291.1"/>
    </source>
</evidence>
<dbReference type="Proteomes" id="UP000075515">
    <property type="component" value="Unassembled WGS sequence"/>
</dbReference>
<sequence length="197" mass="21173">MTSRARAVEIARSLAGLSADPRNPEARREYLELIAPGEEPQRAADMARMSGCGLVVAGLWRRLGLEHPLLEPPYKVGTAISRLVEVARARGAWKPYRQGAIPLPGDAVLVGDAGHGEVEHIFTVLGVSTNHRVVIASVDGGQRIDGHQVILTKKRVWVDGRDIVIAGKDPGAELVGGRRILGWVDLQSLVEAEVYGG</sequence>
<reference evidence="1 2" key="1">
    <citation type="submission" date="2014-02" db="EMBL/GenBank/DDBJ databases">
        <title>The small core and large imbalanced accessory genome model reveals a collaborative survival strategy of Sorangium cellulosum strains in nature.</title>
        <authorList>
            <person name="Han K."/>
            <person name="Peng R."/>
            <person name="Blom J."/>
            <person name="Li Y.-Z."/>
        </authorList>
    </citation>
    <scope>NUCLEOTIDE SEQUENCE [LARGE SCALE GENOMIC DNA]</scope>
    <source>
        <strain evidence="1 2">So0149</strain>
    </source>
</reference>
<organism evidence="1 2">
    <name type="scientific">Sorangium cellulosum</name>
    <name type="common">Polyangium cellulosum</name>
    <dbReference type="NCBI Taxonomy" id="56"/>
    <lineage>
        <taxon>Bacteria</taxon>
        <taxon>Pseudomonadati</taxon>
        <taxon>Myxococcota</taxon>
        <taxon>Polyangia</taxon>
        <taxon>Polyangiales</taxon>
        <taxon>Polyangiaceae</taxon>
        <taxon>Sorangium</taxon>
    </lineage>
</organism>
<comment type="caution">
    <text evidence="1">The sequence shown here is derived from an EMBL/GenBank/DDBJ whole genome shotgun (WGS) entry which is preliminary data.</text>
</comment>
<dbReference type="AlphaFoldDB" id="A0A150S5P0"/>